<dbReference type="Pfam" id="PF10292">
    <property type="entry name" value="7TM_GPCR_Srab"/>
    <property type="match status" value="1"/>
</dbReference>
<comment type="caution">
    <text evidence="6">The sequence shown here is derived from an EMBL/GenBank/DDBJ whole genome shotgun (WGS) entry which is preliminary data.</text>
</comment>
<gene>
    <name evidence="6" type="ORF">PMAYCL1PPCAC_16084</name>
</gene>
<keyword evidence="7" id="KW-1185">Reference proteome</keyword>
<evidence type="ECO:0000256" key="2">
    <source>
        <dbReference type="ARBA" id="ARBA00022692"/>
    </source>
</evidence>
<evidence type="ECO:0000313" key="6">
    <source>
        <dbReference type="EMBL" id="GMR45889.1"/>
    </source>
</evidence>
<protein>
    <recommendedName>
        <fullName evidence="8">G protein-coupled receptor</fullName>
    </recommendedName>
</protein>
<dbReference type="PANTHER" id="PTHR46561:SF11">
    <property type="entry name" value="SERPENTINE RECEPTOR CLASS ALPHA_BETA-14"/>
    <property type="match status" value="1"/>
</dbReference>
<feature type="transmembrane region" description="Helical" evidence="5">
    <location>
        <begin position="33"/>
        <end position="52"/>
    </location>
</feature>
<dbReference type="GO" id="GO:0016020">
    <property type="term" value="C:membrane"/>
    <property type="evidence" value="ECO:0007669"/>
    <property type="project" value="UniProtKB-SubCell"/>
</dbReference>
<dbReference type="InterPro" id="IPR053286">
    <property type="entry name" value="Nematode_rcpt-like_srab"/>
</dbReference>
<dbReference type="AlphaFoldDB" id="A0AAN5CK65"/>
<feature type="non-terminal residue" evidence="6">
    <location>
        <position position="1"/>
    </location>
</feature>
<dbReference type="Proteomes" id="UP001328107">
    <property type="component" value="Unassembled WGS sequence"/>
</dbReference>
<evidence type="ECO:0000256" key="3">
    <source>
        <dbReference type="ARBA" id="ARBA00022989"/>
    </source>
</evidence>
<reference evidence="7" key="1">
    <citation type="submission" date="2022-10" db="EMBL/GenBank/DDBJ databases">
        <title>Genome assembly of Pristionchus species.</title>
        <authorList>
            <person name="Yoshida K."/>
            <person name="Sommer R.J."/>
        </authorList>
    </citation>
    <scope>NUCLEOTIDE SEQUENCE [LARGE SCALE GENOMIC DNA]</scope>
    <source>
        <strain evidence="7">RS5460</strain>
    </source>
</reference>
<evidence type="ECO:0000313" key="7">
    <source>
        <dbReference type="Proteomes" id="UP001328107"/>
    </source>
</evidence>
<sequence length="181" mass="20675">GSIFSQSAMAIERYRASYNLGNYETTGRMGGHWLNVIHVAAAVLCCLVHLHMDGSNSAVAHCTMIVYFDAAFFTLLAMFMFICELATMVTLIRLLSRNCRLRDCKDAMLTLSERYQLTENIRMLKLLLPVFWTHCSLGMYGAGLFLLLKFIFPSPETYPLVESRVDTYRRYPSKLTISLLY</sequence>
<keyword evidence="2 5" id="KW-0812">Transmembrane</keyword>
<keyword evidence="4 5" id="KW-0472">Membrane</keyword>
<comment type="subcellular location">
    <subcellularLocation>
        <location evidence="1">Membrane</location>
        <topology evidence="1">Multi-pass membrane protein</topology>
    </subcellularLocation>
</comment>
<dbReference type="PANTHER" id="PTHR46561">
    <property type="entry name" value="SERPENTINE RECEPTOR, CLASS AB (CLASS A-LIKE)-RELATED"/>
    <property type="match status" value="1"/>
</dbReference>
<evidence type="ECO:0000256" key="5">
    <source>
        <dbReference type="SAM" id="Phobius"/>
    </source>
</evidence>
<organism evidence="6 7">
    <name type="scientific">Pristionchus mayeri</name>
    <dbReference type="NCBI Taxonomy" id="1317129"/>
    <lineage>
        <taxon>Eukaryota</taxon>
        <taxon>Metazoa</taxon>
        <taxon>Ecdysozoa</taxon>
        <taxon>Nematoda</taxon>
        <taxon>Chromadorea</taxon>
        <taxon>Rhabditida</taxon>
        <taxon>Rhabditina</taxon>
        <taxon>Diplogasteromorpha</taxon>
        <taxon>Diplogasteroidea</taxon>
        <taxon>Neodiplogasteridae</taxon>
        <taxon>Pristionchus</taxon>
    </lineage>
</organism>
<accession>A0AAN5CK65</accession>
<dbReference type="EMBL" id="BTRK01000004">
    <property type="protein sequence ID" value="GMR45889.1"/>
    <property type="molecule type" value="Genomic_DNA"/>
</dbReference>
<name>A0AAN5CK65_9BILA</name>
<feature type="transmembrane region" description="Helical" evidence="5">
    <location>
        <begin position="126"/>
        <end position="152"/>
    </location>
</feature>
<proteinExistence type="predicted"/>
<evidence type="ECO:0008006" key="8">
    <source>
        <dbReference type="Google" id="ProtNLM"/>
    </source>
</evidence>
<evidence type="ECO:0000256" key="4">
    <source>
        <dbReference type="ARBA" id="ARBA00023136"/>
    </source>
</evidence>
<feature type="non-terminal residue" evidence="6">
    <location>
        <position position="181"/>
    </location>
</feature>
<evidence type="ECO:0000256" key="1">
    <source>
        <dbReference type="ARBA" id="ARBA00004141"/>
    </source>
</evidence>
<keyword evidence="3 5" id="KW-1133">Transmembrane helix</keyword>
<feature type="transmembrane region" description="Helical" evidence="5">
    <location>
        <begin position="64"/>
        <end position="92"/>
    </location>
</feature>
<dbReference type="InterPro" id="IPR019408">
    <property type="entry name" value="7TM_GPCR_serpentine_rcpt_Srab"/>
</dbReference>